<organism evidence="2 3">
    <name type="scientific">Virgisporangium aurantiacum</name>
    <dbReference type="NCBI Taxonomy" id="175570"/>
    <lineage>
        <taxon>Bacteria</taxon>
        <taxon>Bacillati</taxon>
        <taxon>Actinomycetota</taxon>
        <taxon>Actinomycetes</taxon>
        <taxon>Micromonosporales</taxon>
        <taxon>Micromonosporaceae</taxon>
        <taxon>Virgisporangium</taxon>
    </lineage>
</organism>
<evidence type="ECO:0000259" key="1">
    <source>
        <dbReference type="Pfam" id="PF00535"/>
    </source>
</evidence>
<dbReference type="EMBL" id="BOPG01000087">
    <property type="protein sequence ID" value="GIJ63086.1"/>
    <property type="molecule type" value="Genomic_DNA"/>
</dbReference>
<sequence>MIDGHGVTVLISSRNRPGLLADAVASVLEGSVRPDEIIVVDQSEEPNQQLAEMSPPIGVAFRYLHSDTVGISRSRNAAFSAASHPVVVVTDDDCLVDRAWLRTIVQSLIKAGDRAVITGRVLAGPAEEEGAFALSLHADEMPAEYTGQITVDPLATFNMAMWASTFAEVGSFDSRIGPGTRFPSSEDNDYGYRLLLAGYRIVFDPDAVVHHRSWRTGRNYVSVRYSYGRGQGGYYGKHLASRDWFMLVKAWHALRRRGHRMRQGDPRAILGEFAWIGGWAVGIGDWLLRPARRDERYARSDDGSRGW</sequence>
<evidence type="ECO:0000313" key="3">
    <source>
        <dbReference type="Proteomes" id="UP000612585"/>
    </source>
</evidence>
<dbReference type="PANTHER" id="PTHR43685:SF2">
    <property type="entry name" value="GLYCOSYLTRANSFERASE 2-LIKE DOMAIN-CONTAINING PROTEIN"/>
    <property type="match status" value="1"/>
</dbReference>
<dbReference type="AlphaFoldDB" id="A0A8J4E661"/>
<reference evidence="2" key="1">
    <citation type="submission" date="2021-01" db="EMBL/GenBank/DDBJ databases">
        <title>Whole genome shotgun sequence of Virgisporangium aurantiacum NBRC 16421.</title>
        <authorList>
            <person name="Komaki H."/>
            <person name="Tamura T."/>
        </authorList>
    </citation>
    <scope>NUCLEOTIDE SEQUENCE</scope>
    <source>
        <strain evidence="2">NBRC 16421</strain>
    </source>
</reference>
<dbReference type="InterPro" id="IPR001173">
    <property type="entry name" value="Glyco_trans_2-like"/>
</dbReference>
<gene>
    <name evidence="2" type="ORF">Vau01_106020</name>
</gene>
<name>A0A8J4E661_9ACTN</name>
<comment type="caution">
    <text evidence="2">The sequence shown here is derived from an EMBL/GenBank/DDBJ whole genome shotgun (WGS) entry which is preliminary data.</text>
</comment>
<keyword evidence="3" id="KW-1185">Reference proteome</keyword>
<accession>A0A8J4E661</accession>
<dbReference type="Pfam" id="PF00535">
    <property type="entry name" value="Glycos_transf_2"/>
    <property type="match status" value="1"/>
</dbReference>
<feature type="domain" description="Glycosyltransferase 2-like" evidence="1">
    <location>
        <begin position="8"/>
        <end position="133"/>
    </location>
</feature>
<dbReference type="InterPro" id="IPR029044">
    <property type="entry name" value="Nucleotide-diphossugar_trans"/>
</dbReference>
<proteinExistence type="predicted"/>
<dbReference type="Proteomes" id="UP000612585">
    <property type="component" value="Unassembled WGS sequence"/>
</dbReference>
<dbReference type="SUPFAM" id="SSF53448">
    <property type="entry name" value="Nucleotide-diphospho-sugar transferases"/>
    <property type="match status" value="1"/>
</dbReference>
<evidence type="ECO:0000313" key="2">
    <source>
        <dbReference type="EMBL" id="GIJ63086.1"/>
    </source>
</evidence>
<dbReference type="InterPro" id="IPR050834">
    <property type="entry name" value="Glycosyltransf_2"/>
</dbReference>
<dbReference type="PANTHER" id="PTHR43685">
    <property type="entry name" value="GLYCOSYLTRANSFERASE"/>
    <property type="match status" value="1"/>
</dbReference>
<protein>
    <recommendedName>
        <fullName evidence="1">Glycosyltransferase 2-like domain-containing protein</fullName>
    </recommendedName>
</protein>
<dbReference type="Gene3D" id="3.90.550.10">
    <property type="entry name" value="Spore Coat Polysaccharide Biosynthesis Protein SpsA, Chain A"/>
    <property type="match status" value="1"/>
</dbReference>